<dbReference type="OrthoDB" id="10368973at2759"/>
<feature type="compositionally biased region" description="Basic and acidic residues" evidence="1">
    <location>
        <begin position="126"/>
        <end position="140"/>
    </location>
</feature>
<protein>
    <submittedName>
        <fullName evidence="2">Uncharacterized protein</fullName>
    </submittedName>
</protein>
<comment type="caution">
    <text evidence="2">The sequence shown here is derived from an EMBL/GenBank/DDBJ whole genome shotgun (WGS) entry which is preliminary data.</text>
</comment>
<dbReference type="EMBL" id="BMAO01002571">
    <property type="protein sequence ID" value="GFQ81735.1"/>
    <property type="molecule type" value="Genomic_DNA"/>
</dbReference>
<evidence type="ECO:0000256" key="1">
    <source>
        <dbReference type="SAM" id="MobiDB-lite"/>
    </source>
</evidence>
<name>A0A8X6IRB0_TRICU</name>
<accession>A0A8X6IRB0</accession>
<reference evidence="2" key="1">
    <citation type="submission" date="2020-07" db="EMBL/GenBank/DDBJ databases">
        <title>Multicomponent nature underlies the extraordinary mechanical properties of spider dragline silk.</title>
        <authorList>
            <person name="Kono N."/>
            <person name="Nakamura H."/>
            <person name="Mori M."/>
            <person name="Yoshida Y."/>
            <person name="Ohtoshi R."/>
            <person name="Malay A.D."/>
            <person name="Moran D.A.P."/>
            <person name="Tomita M."/>
            <person name="Numata K."/>
            <person name="Arakawa K."/>
        </authorList>
    </citation>
    <scope>NUCLEOTIDE SEQUENCE</scope>
</reference>
<gene>
    <name evidence="2" type="ORF">TNCT_256111</name>
</gene>
<sequence>MFTHPKESVETIPATAAGRLHLSGLANRHHFEAPPGREVGGHPRASAPAQCPPVAAPSLAEGEQRRRRPGGQALLTVCFFVQVPAEAARRGRRGPHRGRRWGGAAAVHAPPVQLRAHPSRPRLLRAGRDQRERAPVRDAAADAEPVPGHPTGGPGSADPLLRPAAERVLLRPEPALLRRHPLLLPERRPASAARQCAAGCVR</sequence>
<organism evidence="2 3">
    <name type="scientific">Trichonephila clavata</name>
    <name type="common">Joro spider</name>
    <name type="synonym">Nephila clavata</name>
    <dbReference type="NCBI Taxonomy" id="2740835"/>
    <lineage>
        <taxon>Eukaryota</taxon>
        <taxon>Metazoa</taxon>
        <taxon>Ecdysozoa</taxon>
        <taxon>Arthropoda</taxon>
        <taxon>Chelicerata</taxon>
        <taxon>Arachnida</taxon>
        <taxon>Araneae</taxon>
        <taxon>Araneomorphae</taxon>
        <taxon>Entelegynae</taxon>
        <taxon>Araneoidea</taxon>
        <taxon>Nephilidae</taxon>
        <taxon>Trichonephila</taxon>
    </lineage>
</organism>
<proteinExistence type="predicted"/>
<dbReference type="Proteomes" id="UP000887116">
    <property type="component" value="Unassembled WGS sequence"/>
</dbReference>
<feature type="region of interest" description="Disordered" evidence="1">
    <location>
        <begin position="30"/>
        <end position="68"/>
    </location>
</feature>
<evidence type="ECO:0000313" key="3">
    <source>
        <dbReference type="Proteomes" id="UP000887116"/>
    </source>
</evidence>
<evidence type="ECO:0000313" key="2">
    <source>
        <dbReference type="EMBL" id="GFQ81735.1"/>
    </source>
</evidence>
<feature type="region of interest" description="Disordered" evidence="1">
    <location>
        <begin position="120"/>
        <end position="158"/>
    </location>
</feature>
<dbReference type="AlphaFoldDB" id="A0A8X6IRB0"/>
<keyword evidence="3" id="KW-1185">Reference proteome</keyword>